<accession>A0A7S0TBZ5</accession>
<feature type="region of interest" description="Disordered" evidence="1">
    <location>
        <begin position="63"/>
        <end position="96"/>
    </location>
</feature>
<evidence type="ECO:0000313" key="2">
    <source>
        <dbReference type="EMBL" id="CAD8731765.1"/>
    </source>
</evidence>
<reference evidence="2" key="1">
    <citation type="submission" date="2021-01" db="EMBL/GenBank/DDBJ databases">
        <authorList>
            <person name="Corre E."/>
            <person name="Pelletier E."/>
            <person name="Niang G."/>
            <person name="Scheremetjew M."/>
            <person name="Finn R."/>
            <person name="Kale V."/>
            <person name="Holt S."/>
            <person name="Cochrane G."/>
            <person name="Meng A."/>
            <person name="Brown T."/>
            <person name="Cohen L."/>
        </authorList>
    </citation>
    <scope>NUCLEOTIDE SEQUENCE</scope>
</reference>
<protein>
    <submittedName>
        <fullName evidence="2">Uncharacterized protein</fullName>
    </submittedName>
</protein>
<dbReference type="InterPro" id="IPR013783">
    <property type="entry name" value="Ig-like_fold"/>
</dbReference>
<dbReference type="EMBL" id="HBFI01000907">
    <property type="protein sequence ID" value="CAD8731765.1"/>
    <property type="molecule type" value="Transcribed_RNA"/>
</dbReference>
<name>A0A7S0TBZ5_9EUKA</name>
<dbReference type="Gene3D" id="2.60.40.10">
    <property type="entry name" value="Immunoglobulins"/>
    <property type="match status" value="1"/>
</dbReference>
<dbReference type="AlphaFoldDB" id="A0A7S0TBZ5"/>
<sequence length="651" mass="74059">MEDLQTLLIDLYKNSYGNQQKQWMDKIQQDIMSQGIKFAQWIQFSTKAQAMVEYKVKQQMMSGGVGGGRGDADGTGADIDGDDASKSGDKATKGGPKEFNMNGVAAHMAGLPASNAGFIVMQSEEAQQLENLQNAMSLIYSGIENLDKLVLTVQDNEKTAIDNIEREFGNLLKQIENRKQLLLAGITSVGEDKCQILGSHNTQLRSIVAEYEDTLAEFNRILADNQKIRGKNEITKRQNTLSNLVFNVLNKNGKADMTPHCTPVIGFHCNITPVVLEVNKMGMITWGNAPQSPAIVYWSSTDWSITVQYDQDNGNVNGGNPQQQQNVAQDPVIAYEIQCVLCKNEENLLWNFEHQSARQKQSSDRKHKKKYGVIDHGIVTKQVTSKQIVLVGFVADSKDYVVRVRCQNRNGWSAYSACVLCKTKKKKKRKPKVVMDKLKILRHRGSAPDCHPNNLLFSNDKLMYQSLSNQDFINAVNNFKKLNKSSKSREFNDWLIFDLGTFIELITFRIKFDTLHPRWGNVPRQIYLDIADYDDHAYSASIIKKYKPMSYDDDYHNPSDPNQMSGVLVQLRKKRLEQERIFESIWNRLAIIECKKKAGWQDFNLFETIDESKRKGQYVRIQFVNNFDCSVEHYAKFVVEQAAFVGISYDD</sequence>
<organism evidence="2">
    <name type="scientific">Elphidium margaritaceum</name>
    <dbReference type="NCBI Taxonomy" id="933848"/>
    <lineage>
        <taxon>Eukaryota</taxon>
        <taxon>Sar</taxon>
        <taxon>Rhizaria</taxon>
        <taxon>Retaria</taxon>
        <taxon>Foraminifera</taxon>
        <taxon>Rotaliida</taxon>
        <taxon>Elphidiidae</taxon>
        <taxon>Elphidium</taxon>
    </lineage>
</organism>
<proteinExistence type="predicted"/>
<feature type="compositionally biased region" description="Basic and acidic residues" evidence="1">
    <location>
        <begin position="83"/>
        <end position="96"/>
    </location>
</feature>
<gene>
    <name evidence="2" type="ORF">EMAR1385_LOCUS644</name>
</gene>
<evidence type="ECO:0000256" key="1">
    <source>
        <dbReference type="SAM" id="MobiDB-lite"/>
    </source>
</evidence>